<dbReference type="InterPro" id="IPR002711">
    <property type="entry name" value="HNH"/>
</dbReference>
<dbReference type="RefSeq" id="WP_179589322.1">
    <property type="nucleotide sequence ID" value="NZ_JACBYR010000002.1"/>
</dbReference>
<dbReference type="GO" id="GO:0004519">
    <property type="term" value="F:endonuclease activity"/>
    <property type="evidence" value="ECO:0007669"/>
    <property type="project" value="InterPro"/>
</dbReference>
<organism evidence="2 3">
    <name type="scientific">Pigmentiphaga litoralis</name>
    <dbReference type="NCBI Taxonomy" id="516702"/>
    <lineage>
        <taxon>Bacteria</taxon>
        <taxon>Pseudomonadati</taxon>
        <taxon>Pseudomonadota</taxon>
        <taxon>Betaproteobacteria</taxon>
        <taxon>Burkholderiales</taxon>
        <taxon>Alcaligenaceae</taxon>
        <taxon>Pigmentiphaga</taxon>
    </lineage>
</organism>
<evidence type="ECO:0000313" key="3">
    <source>
        <dbReference type="Proteomes" id="UP000542125"/>
    </source>
</evidence>
<dbReference type="Gene3D" id="1.10.30.50">
    <property type="match status" value="1"/>
</dbReference>
<dbReference type="InterPro" id="IPR003615">
    <property type="entry name" value="HNH_nuc"/>
</dbReference>
<sequence>MAKRVTEPWYQPPVEERCALCGRVVPGDQRDKHHLIPKSEGGKETAVLHRICHRQIHALFTESELAHDYATIDALMTNDSIRRFVKWIRTKPPGFYERTRRSKR</sequence>
<dbReference type="GO" id="GO:0003676">
    <property type="term" value="F:nucleic acid binding"/>
    <property type="evidence" value="ECO:0007669"/>
    <property type="project" value="InterPro"/>
</dbReference>
<protein>
    <recommendedName>
        <fullName evidence="1">HNH domain-containing protein</fullName>
    </recommendedName>
</protein>
<gene>
    <name evidence="2" type="ORF">FHW18_004669</name>
</gene>
<dbReference type="PANTHER" id="PTHR37827">
    <property type="entry name" value="TUDOR DOMAIN-CONTAINING PROTEIN"/>
    <property type="match status" value="1"/>
</dbReference>
<evidence type="ECO:0000259" key="1">
    <source>
        <dbReference type="Pfam" id="PF01844"/>
    </source>
</evidence>
<dbReference type="CDD" id="cd00085">
    <property type="entry name" value="HNHc"/>
    <property type="match status" value="1"/>
</dbReference>
<comment type="caution">
    <text evidence="2">The sequence shown here is derived from an EMBL/GenBank/DDBJ whole genome shotgun (WGS) entry which is preliminary data.</text>
</comment>
<reference evidence="2 3" key="1">
    <citation type="submission" date="2020-07" db="EMBL/GenBank/DDBJ databases">
        <title>Genomic Encyclopedia of Type Strains, Phase IV (KMG-V): Genome sequencing to study the core and pangenomes of soil and plant-associated prokaryotes.</title>
        <authorList>
            <person name="Whitman W."/>
        </authorList>
    </citation>
    <scope>NUCLEOTIDE SEQUENCE [LARGE SCALE GENOMIC DNA]</scope>
    <source>
        <strain evidence="2 3">SAS40</strain>
    </source>
</reference>
<dbReference type="AlphaFoldDB" id="A0A7Y9IYC0"/>
<evidence type="ECO:0000313" key="2">
    <source>
        <dbReference type="EMBL" id="NYE85362.1"/>
    </source>
</evidence>
<dbReference type="PANTHER" id="PTHR37827:SF1">
    <property type="entry name" value="HNH DOMAIN-CONTAINING PROTEIN"/>
    <property type="match status" value="1"/>
</dbReference>
<feature type="domain" description="HNH" evidence="1">
    <location>
        <begin position="18"/>
        <end position="58"/>
    </location>
</feature>
<dbReference type="Proteomes" id="UP000542125">
    <property type="component" value="Unassembled WGS sequence"/>
</dbReference>
<dbReference type="EMBL" id="JACBYR010000002">
    <property type="protein sequence ID" value="NYE85362.1"/>
    <property type="molecule type" value="Genomic_DNA"/>
</dbReference>
<keyword evidence="3" id="KW-1185">Reference proteome</keyword>
<proteinExistence type="predicted"/>
<dbReference type="Pfam" id="PF01844">
    <property type="entry name" value="HNH"/>
    <property type="match status" value="1"/>
</dbReference>
<name>A0A7Y9IYC0_9BURK</name>
<accession>A0A7Y9IYC0</accession>
<dbReference type="GO" id="GO:0008270">
    <property type="term" value="F:zinc ion binding"/>
    <property type="evidence" value="ECO:0007669"/>
    <property type="project" value="InterPro"/>
</dbReference>